<dbReference type="Pfam" id="PF05648">
    <property type="entry name" value="PEX11"/>
    <property type="match status" value="2"/>
</dbReference>
<evidence type="ECO:0008006" key="7">
    <source>
        <dbReference type="Google" id="ProtNLM"/>
    </source>
</evidence>
<gene>
    <name evidence="5" type="ORF">LTR84_001869</name>
</gene>
<organism evidence="5 6">
    <name type="scientific">Exophiala bonariae</name>
    <dbReference type="NCBI Taxonomy" id="1690606"/>
    <lineage>
        <taxon>Eukaryota</taxon>
        <taxon>Fungi</taxon>
        <taxon>Dikarya</taxon>
        <taxon>Ascomycota</taxon>
        <taxon>Pezizomycotina</taxon>
        <taxon>Eurotiomycetes</taxon>
        <taxon>Chaetothyriomycetidae</taxon>
        <taxon>Chaetothyriales</taxon>
        <taxon>Herpotrichiellaceae</taxon>
        <taxon>Exophiala</taxon>
    </lineage>
</organism>
<sequence>MLESIAKFSNDAVGLEKTLKFSQFSSHVIAALSTTSVEATRWNATKGHINTARRFFRLFKWIDCFNAAQAQFSAPAPTPKIKPTASTSEKPEKAVVTPAPFESSNIKILLTVSKLSLLGLYLFMEMFVITDVIGLTTYSWSGPLQLEALKVWFYSLAVSILLGLYELSTLPNSSNSALEAKKATKSAAASTPPGQDAVQAKRHAIYKQLIVDLSDIIVPGHVAGWFPVDTVTVGIAGSISGLLGAHSAWERVNGPLFG</sequence>
<protein>
    <recommendedName>
        <fullName evidence="7">Peroxisomal biogenesis factor 11</fullName>
    </recommendedName>
</protein>
<proteinExistence type="predicted"/>
<keyword evidence="3" id="KW-0576">Peroxisome</keyword>
<evidence type="ECO:0000256" key="1">
    <source>
        <dbReference type="ARBA" id="ARBA00022593"/>
    </source>
</evidence>
<name>A0AAV9NFA7_9EURO</name>
<evidence type="ECO:0000256" key="2">
    <source>
        <dbReference type="ARBA" id="ARBA00023136"/>
    </source>
</evidence>
<evidence type="ECO:0000313" key="5">
    <source>
        <dbReference type="EMBL" id="KAK5053907.1"/>
    </source>
</evidence>
<comment type="subcellular location">
    <subcellularLocation>
        <location evidence="4">Peroxisome membrane</location>
    </subcellularLocation>
</comment>
<keyword evidence="6" id="KW-1185">Reference proteome</keyword>
<dbReference type="PANTHER" id="PTHR12652">
    <property type="entry name" value="PEROXISOMAL BIOGENESIS FACTOR 11"/>
    <property type="match status" value="1"/>
</dbReference>
<accession>A0AAV9NFA7</accession>
<dbReference type="Proteomes" id="UP001358417">
    <property type="component" value="Unassembled WGS sequence"/>
</dbReference>
<evidence type="ECO:0000256" key="3">
    <source>
        <dbReference type="ARBA" id="ARBA00023140"/>
    </source>
</evidence>
<evidence type="ECO:0000313" key="6">
    <source>
        <dbReference type="Proteomes" id="UP001358417"/>
    </source>
</evidence>
<evidence type="ECO:0000256" key="4">
    <source>
        <dbReference type="ARBA" id="ARBA00046271"/>
    </source>
</evidence>
<dbReference type="GO" id="GO:0016559">
    <property type="term" value="P:peroxisome fission"/>
    <property type="evidence" value="ECO:0007669"/>
    <property type="project" value="InterPro"/>
</dbReference>
<dbReference type="EMBL" id="JAVRRD010000011">
    <property type="protein sequence ID" value="KAK5053907.1"/>
    <property type="molecule type" value="Genomic_DNA"/>
</dbReference>
<reference evidence="5 6" key="1">
    <citation type="submission" date="2023-08" db="EMBL/GenBank/DDBJ databases">
        <title>Black Yeasts Isolated from many extreme environments.</title>
        <authorList>
            <person name="Coleine C."/>
            <person name="Stajich J.E."/>
            <person name="Selbmann L."/>
        </authorList>
    </citation>
    <scope>NUCLEOTIDE SEQUENCE [LARGE SCALE GENOMIC DNA]</scope>
    <source>
        <strain evidence="5 6">CCFEE 5792</strain>
    </source>
</reference>
<keyword evidence="2" id="KW-0472">Membrane</keyword>
<dbReference type="AlphaFoldDB" id="A0AAV9NFA7"/>
<comment type="caution">
    <text evidence="5">The sequence shown here is derived from an EMBL/GenBank/DDBJ whole genome shotgun (WGS) entry which is preliminary data.</text>
</comment>
<keyword evidence="1" id="KW-0962">Peroxisome biogenesis</keyword>
<dbReference type="PANTHER" id="PTHR12652:SF23">
    <property type="entry name" value="MICROBODY (PEROXISOME) PROLIFERATION PROTEIN PEROXIN 11B (EUROFUNG)"/>
    <property type="match status" value="1"/>
</dbReference>
<dbReference type="InterPro" id="IPR008733">
    <property type="entry name" value="PEX11"/>
</dbReference>
<dbReference type="GeneID" id="89970085"/>
<dbReference type="GO" id="GO:0005778">
    <property type="term" value="C:peroxisomal membrane"/>
    <property type="evidence" value="ECO:0007669"/>
    <property type="project" value="UniProtKB-SubCell"/>
</dbReference>
<dbReference type="RefSeq" id="XP_064707032.1">
    <property type="nucleotide sequence ID" value="XM_064845487.1"/>
</dbReference>